<organism evidence="4 5">
    <name type="scientific">Sulfidibacter corallicola</name>
    <dbReference type="NCBI Taxonomy" id="2818388"/>
    <lineage>
        <taxon>Bacteria</taxon>
        <taxon>Pseudomonadati</taxon>
        <taxon>Acidobacteriota</taxon>
        <taxon>Holophagae</taxon>
        <taxon>Acanthopleuribacterales</taxon>
        <taxon>Acanthopleuribacteraceae</taxon>
        <taxon>Sulfidibacter</taxon>
    </lineage>
</organism>
<dbReference type="Proteomes" id="UP000663929">
    <property type="component" value="Chromosome"/>
</dbReference>
<dbReference type="InterPro" id="IPR022385">
    <property type="entry name" value="Rhs_assc_core"/>
</dbReference>
<dbReference type="NCBIfam" id="TIGR01643">
    <property type="entry name" value="YD_repeat_2x"/>
    <property type="match status" value="2"/>
</dbReference>
<dbReference type="Pfam" id="PF25023">
    <property type="entry name" value="TEN_YD-shell"/>
    <property type="match status" value="1"/>
</dbReference>
<gene>
    <name evidence="4" type="ORF">J3U87_22755</name>
</gene>
<evidence type="ECO:0000256" key="1">
    <source>
        <dbReference type="ARBA" id="ARBA00022737"/>
    </source>
</evidence>
<dbReference type="RefSeq" id="WP_237378062.1">
    <property type="nucleotide sequence ID" value="NZ_CP071793.1"/>
</dbReference>
<feature type="signal peptide" evidence="2">
    <location>
        <begin position="1"/>
        <end position="21"/>
    </location>
</feature>
<dbReference type="EMBL" id="CP071793">
    <property type="protein sequence ID" value="QTD48410.1"/>
    <property type="molecule type" value="Genomic_DNA"/>
</dbReference>
<proteinExistence type="predicted"/>
<dbReference type="InterPro" id="IPR056823">
    <property type="entry name" value="TEN-like_YD-shell"/>
</dbReference>
<accession>A0A8A4TFS9</accession>
<evidence type="ECO:0000256" key="2">
    <source>
        <dbReference type="SAM" id="SignalP"/>
    </source>
</evidence>
<feature type="domain" description="Teneurin-like YD-shell" evidence="3">
    <location>
        <begin position="2068"/>
        <end position="2352"/>
    </location>
</feature>
<evidence type="ECO:0000259" key="3">
    <source>
        <dbReference type="Pfam" id="PF25023"/>
    </source>
</evidence>
<name>A0A8A4TFS9_SULCO</name>
<evidence type="ECO:0000313" key="4">
    <source>
        <dbReference type="EMBL" id="QTD48410.1"/>
    </source>
</evidence>
<keyword evidence="1" id="KW-0677">Repeat</keyword>
<dbReference type="Gene3D" id="2.180.10.10">
    <property type="entry name" value="RHS repeat-associated core"/>
    <property type="match status" value="2"/>
</dbReference>
<protein>
    <submittedName>
        <fullName evidence="4">RHS repeat-associated core domain-containing protein</fullName>
    </submittedName>
</protein>
<dbReference type="KEGG" id="scor:J3U87_22755"/>
<evidence type="ECO:0000313" key="5">
    <source>
        <dbReference type="Proteomes" id="UP000663929"/>
    </source>
</evidence>
<dbReference type="InterPro" id="IPR006530">
    <property type="entry name" value="YD"/>
</dbReference>
<reference evidence="4" key="1">
    <citation type="submission" date="2021-03" db="EMBL/GenBank/DDBJ databases">
        <title>Acanthopleuribacteraceae sp. M133.</title>
        <authorList>
            <person name="Wang G."/>
        </authorList>
    </citation>
    <scope>NUCLEOTIDE SEQUENCE</scope>
    <source>
        <strain evidence="4">M133</strain>
    </source>
</reference>
<keyword evidence="2" id="KW-0732">Signal</keyword>
<dbReference type="NCBIfam" id="TIGR03696">
    <property type="entry name" value="Rhs_assc_core"/>
    <property type="match status" value="1"/>
</dbReference>
<feature type="chain" id="PRO_5035231205" evidence="2">
    <location>
        <begin position="22"/>
        <end position="2593"/>
    </location>
</feature>
<keyword evidence="5" id="KW-1185">Reference proteome</keyword>
<sequence>MKHSILILATLATYFSGPLLRAAGTDYADVAVDSLQTDSASVGAGVEIPYFDINYYTGMVTAQLDGIQAGELTLTPTYKAPNRMKRFQAEGHWADALSHQGNLGKDWHLGHGFLLVMPHYYHGPTSYGFEAIAEIDGGRVTPFSKDRYFVDHYGNEGWTDGLAVKDRYFVDESLRRIVREMCPTGPCDSADEGCRYGNYVMLNPDGSKITYAKLADARMDEWYSDLASRYSVFNPVRPEMWLPIEVVDARGRKIHLEYQGGPANTRQFCSDQNDGHQTYELADWRVHRIYDHERVHHFELGWRDFGGQGHPLDLLVSEVRYKGGGVDRVMATFSYAARDLDEVSMTNGGLSQKRFYILEEVNRPWNIAQDPYGSSAFKTTLGYQTYEVTNLTECGTGQPATFPQPQTRFGVHLLTTIVPETGQFRDGRTDAGVRLQFADGEQQGIPWSCFKRATYDCRGEHCWEPLVRMNNQLRVSTIDYADVHMVVTYTPFLDQGPHDGKMYRVFTEDEPIDARSDFLKVTIGSYNQVGQALLATNELYFAMPGDEAPTLENQSRLIGKLLSQRNVHYRRVLAGSANQREASEYWQEWAYRELDPTKNTQYYTIGGHRETGRATIGPFLYGYASRGEDGFSHVVYQEYPSDVFGGDGYVKPVASLYQPTLQSRVIYDPQMNPVKKVVHVERTFEGRFEIVPRDTSQDPYLADPKAQRFLLGLVSEEASRWSFDKNSLARFDQTRIRHGYDAQGFPVWKRLFSDASQNQSINFVYDYETDATGFTYLAAEALVDYNPQTASSLTVPPHRATIYSDYRFGRPGKINRPDGKVDTERTSDSPLETETQFDALGRPVRVVQNGTAVTYTYDDVGRPLWESPDAVEPLRHIYPSPTDILNGNIFSKQVQEGAGSATTQVLDRFGREQYRDTLVSHGHDLWKRADEKLYEGAELVKSRNAYGGEVLVSKDVFGREREILLLDDQGAVHKYAETTYDMTPEGHTVVTERVSKQPGDLDFETTYSETDPLGRLVRTGRNMGAVQDFVCYSHTQTGTGIETQTRPYCDEGQVRTVARDLLGRIQWERHPEIEGDIVYHYDGYGRLASRTTPEHTTRFLYDNADRNIGLEQIEPQVTPLREYHYDPTNDLLASATTAEGVTYQFGYDTANRPSTLDVLIPRQPEGPVGLRPNGSVTKGSQTHFIWASMGAGWTYDLELLENGALLWSQFGLTENRAEIPWPMLIEEQAYSWRVRGYRDNGGTPTWTSWRTESLDIGPGDGDSPDFRVYATRNDSSFPQYRLGDIVRLEIRTVPPQPNQPVFVRRKRDGFLELADAPLPHGQNRTDENGILVTRFTYDDPSFCGHYTEETFAVGTVDGPRSTALPGYTLACIDEEKTRGTLLLATDSIDFGGTGEPHGTVSQTRRINNGTETSSIPISDLQITVHDVVNGQVQAGTSQYFSFGGVIDNGTGTFANTLPYSYGAWGHTMRVQFHPNGTTGRREGLLRIHYAQDLRGPQTFEIPLAGEAADIGKMFLTRPDDDTLLAHHLDLGTLMRGDVIELWVRNPLADNSIRGSIMVSGPWTLLGPSHVIEHRESIDFNGESRPGWFQGLLVAPSNYLKVYLRYEGEPGEATFTNNVRLDSIVVVNGYDGPGDPDDIPVGRSYFSVSVRVLDSSVAAPTEFVDTQGNPLSELRFQSHMLGQHTYNTVDPNIFLASRHADWVQYQVTFSSEFDDFFDTASSFEWKVTGGAGLAKSHAFPLQGWITWAHMGVTRGSVTLEPIARSYYGSYDPASGQTRDAFFNTPTLTMPVSFVVTDRLAYDDAVLDFGSAENGDDRLTTTLRDLHGENQALNGTLTLGEGPFSWDAAYYAGLAYGDHIQIDGRSMTLASFPMNGFPIRIACDWQAAYQGRVDVEVESTFCATSNNGMCPYDEGEDVRLYLSAHFPEPDAAGGTRGDSVPDYNPATTLHGRFAMEYDAFGNLKRLTMPSGRAQSWTFDQIGNHMAAFLESGSQSIPIAEAVIEMAALGQNGYGRDGGVRHFRYKGAFGTRFADVFYRNDTFGRPVGRDLRATGTWSQRETLWAHHVTDAMAYDLRGHLTGYQTQTDGNGPVASTFTYDTFGQLTRFQLGQESIDYGYDAFGNMLQRTSSLSGIDSFDYGGGSSPAYVDNRLEGHRYSPNGNLLDDGTYRYRYDALDRLVLVTDQDGSPVQQAVYDPFGNRVRVTTTNRTTYSFRVQEQTAEAFVTGEGSENHWKAYVQFNGERVFESATDETAGHRLLFSDYLGSVVYTIDQSKQHQAYGYTPFGEAMPSGGIRSGEGGFTGHANDPAAGLVYMMKRSYAPFHFAFTRPDPARDFGLTPISHNLYQYARNNPVNRIDPDGLTSQKKDKKKQARRITNVKALEWLALETQEIHIFSPSLAGMVSKIHNNYGQAYNEALTGVNNMVGMAIAAGKGATSIPQHSFLYFVISSFVWNEVWGEAEKQTLDWYFDMLKNTSVDFLPGDHLIKVEFRGGKVAAMWDEHNAIIVPVDATSIELYYRPSRNAIFTIREDGHLVELYTFEESIETLDDDAFAEALVNGMWKGITNEKNWIIEKKGHATGTFKAKWRWGKNLPTQ</sequence>